<organism evidence="1">
    <name type="scientific">marine sediment metagenome</name>
    <dbReference type="NCBI Taxonomy" id="412755"/>
    <lineage>
        <taxon>unclassified sequences</taxon>
        <taxon>metagenomes</taxon>
        <taxon>ecological metagenomes</taxon>
    </lineage>
</organism>
<evidence type="ECO:0000313" key="1">
    <source>
        <dbReference type="EMBL" id="KKL73900.1"/>
    </source>
</evidence>
<sequence>ALSSTCAERLALNQKVPGSNPGGLTTTARGFDVRKRIVWYLTERTAVAMSSEDVLPTKFEWRDLSRPIIEKKQGQSGFATYRDFRDDENKVMLLWDGINTDEFLNEVVLKQFIIRLTYNIGNDELVPSELLADANLVYESGDWVDVWGCRDKNDEIIECPRKIFRPADRNIQIMHGNDLQHDSHRLITPSRRQQIRALIGNREIPAIIEVPDEKCFYSFRAGGFYEKDQKPSEGTCEKGEKAV</sequence>
<reference evidence="1" key="1">
    <citation type="journal article" date="2015" name="Nature">
        <title>Complex archaea that bridge the gap between prokaryotes and eukaryotes.</title>
        <authorList>
            <person name="Spang A."/>
            <person name="Saw J.H."/>
            <person name="Jorgensen S.L."/>
            <person name="Zaremba-Niedzwiedzka K."/>
            <person name="Martijn J."/>
            <person name="Lind A.E."/>
            <person name="van Eijk R."/>
            <person name="Schleper C."/>
            <person name="Guy L."/>
            <person name="Ettema T.J."/>
        </authorList>
    </citation>
    <scope>NUCLEOTIDE SEQUENCE</scope>
</reference>
<accession>A0A0F9GX16</accession>
<feature type="non-terminal residue" evidence="1">
    <location>
        <position position="1"/>
    </location>
</feature>
<dbReference type="EMBL" id="LAZR01024820">
    <property type="protein sequence ID" value="KKL73900.1"/>
    <property type="molecule type" value="Genomic_DNA"/>
</dbReference>
<gene>
    <name evidence="1" type="ORF">LCGC14_2070230</name>
</gene>
<dbReference type="AlphaFoldDB" id="A0A0F9GX16"/>
<comment type="caution">
    <text evidence="1">The sequence shown here is derived from an EMBL/GenBank/DDBJ whole genome shotgun (WGS) entry which is preliminary data.</text>
</comment>
<proteinExistence type="predicted"/>
<protein>
    <submittedName>
        <fullName evidence="1">Uncharacterized protein</fullName>
    </submittedName>
</protein>
<name>A0A0F9GX16_9ZZZZ</name>